<protein>
    <recommendedName>
        <fullName evidence="3">YD repeat-containing protein</fullName>
    </recommendedName>
</protein>
<proteinExistence type="predicted"/>
<evidence type="ECO:0000313" key="1">
    <source>
        <dbReference type="EMBL" id="SHM43982.1"/>
    </source>
</evidence>
<feature type="non-terminal residue" evidence="1">
    <location>
        <position position="48"/>
    </location>
</feature>
<gene>
    <name evidence="1" type="ORF">SAMN05444407_1206</name>
</gene>
<evidence type="ECO:0008006" key="3">
    <source>
        <dbReference type="Google" id="ProtNLM"/>
    </source>
</evidence>
<name>A0A1M7IT52_9FLAO</name>
<dbReference type="AlphaFoldDB" id="A0A1M7IT52"/>
<reference evidence="1 2" key="1">
    <citation type="submission" date="2016-11" db="EMBL/GenBank/DDBJ databases">
        <authorList>
            <person name="Jaros S."/>
            <person name="Januszkiewicz K."/>
            <person name="Wedrychowicz H."/>
        </authorList>
    </citation>
    <scope>NUCLEOTIDE SEQUENCE [LARGE SCALE GENOMIC DNA]</scope>
    <source>
        <strain evidence="1 2">DSM 27621</strain>
    </source>
</reference>
<dbReference type="EMBL" id="FRBM01000020">
    <property type="protein sequence ID" value="SHM43982.1"/>
    <property type="molecule type" value="Genomic_DNA"/>
</dbReference>
<dbReference type="Proteomes" id="UP000184069">
    <property type="component" value="Unassembled WGS sequence"/>
</dbReference>
<evidence type="ECO:0000313" key="2">
    <source>
        <dbReference type="Proteomes" id="UP000184069"/>
    </source>
</evidence>
<sequence length="48" mass="5655">MYREPYTTLPDKSFFNEELNYDLNGNITRLWRTGKNDSNTALLVDNLT</sequence>
<organism evidence="1 2">
    <name type="scientific">Chryseobacterium contaminans</name>
    <dbReference type="NCBI Taxonomy" id="1423959"/>
    <lineage>
        <taxon>Bacteria</taxon>
        <taxon>Pseudomonadati</taxon>
        <taxon>Bacteroidota</taxon>
        <taxon>Flavobacteriia</taxon>
        <taxon>Flavobacteriales</taxon>
        <taxon>Weeksellaceae</taxon>
        <taxon>Chryseobacterium group</taxon>
        <taxon>Chryseobacterium</taxon>
    </lineage>
</organism>
<accession>A0A1M7IT52</accession>